<evidence type="ECO:0000313" key="2">
    <source>
        <dbReference type="Proteomes" id="UP000253628"/>
    </source>
</evidence>
<gene>
    <name evidence="1" type="ORF">DFR37_12311</name>
</gene>
<dbReference type="EMBL" id="QNRQ01000023">
    <property type="protein sequence ID" value="RBP34983.1"/>
    <property type="molecule type" value="Genomic_DNA"/>
</dbReference>
<dbReference type="AlphaFoldDB" id="A0A366GZW7"/>
<protein>
    <submittedName>
        <fullName evidence="1">4,5-dihydroxyphthalate decarboxylase</fullName>
    </submittedName>
</protein>
<name>A0A366GZW7_9BURK</name>
<dbReference type="Proteomes" id="UP000253628">
    <property type="component" value="Unassembled WGS sequence"/>
</dbReference>
<dbReference type="Gene3D" id="3.40.190.10">
    <property type="entry name" value="Periplasmic binding protein-like II"/>
    <property type="match status" value="2"/>
</dbReference>
<evidence type="ECO:0000313" key="1">
    <source>
        <dbReference type="EMBL" id="RBP34983.1"/>
    </source>
</evidence>
<dbReference type="SUPFAM" id="SSF53850">
    <property type="entry name" value="Periplasmic binding protein-like II"/>
    <property type="match status" value="1"/>
</dbReference>
<organism evidence="1 2">
    <name type="scientific">Eoetvoesiella caeni</name>
    <dbReference type="NCBI Taxonomy" id="645616"/>
    <lineage>
        <taxon>Bacteria</taxon>
        <taxon>Pseudomonadati</taxon>
        <taxon>Pseudomonadota</taxon>
        <taxon>Betaproteobacteria</taxon>
        <taxon>Burkholderiales</taxon>
        <taxon>Alcaligenaceae</taxon>
        <taxon>Eoetvoesiella</taxon>
    </lineage>
</organism>
<sequence length="335" mass="37552">MPEENKLAKLQLSVAMGDYDRTRALLDGNVQIDGVDPVYMTLSPEETFFRAFRHAEFDITEMSFSSHLVKASTGQNTYVAIPVFLSRAFRHTSIYVRKDIIQRPEDLRGQRIGLPEYQLTANVWARALLADDYGVDGASVTWVRGGIDQPGRPEKAKLNLPANIRLENAPEGETISRLLDRGEIQGFIAPRPPGHPAIGNPDVGWLFSDPTSVAKDYYQRTGIFPIMHVVGIRKTLLEQHPWLANAVYKAFEQAKQFAVDRLSDTSATKVTLPFVEEQLKAAKSLMGEDYWSYGVAPNIKTIEAFAKHHHAQGLSPRLMSVDEIFHPATYETTKI</sequence>
<comment type="caution">
    <text evidence="1">The sequence shown here is derived from an EMBL/GenBank/DDBJ whole genome shotgun (WGS) entry which is preliminary data.</text>
</comment>
<accession>A0A366GZW7</accession>
<keyword evidence="2" id="KW-1185">Reference proteome</keyword>
<reference evidence="1 2" key="1">
    <citation type="submission" date="2018-06" db="EMBL/GenBank/DDBJ databases">
        <title>Genomic Encyclopedia of Type Strains, Phase IV (KMG-IV): sequencing the most valuable type-strain genomes for metagenomic binning, comparative biology and taxonomic classification.</title>
        <authorList>
            <person name="Goeker M."/>
        </authorList>
    </citation>
    <scope>NUCLEOTIDE SEQUENCE [LARGE SCALE GENOMIC DNA]</scope>
    <source>
        <strain evidence="1 2">DSM 25520</strain>
    </source>
</reference>
<proteinExistence type="predicted"/>